<dbReference type="PANTHER" id="PTHR13887:SF14">
    <property type="entry name" value="DISULFIDE BOND FORMATION PROTEIN D"/>
    <property type="match status" value="1"/>
</dbReference>
<dbReference type="AlphaFoldDB" id="A0A1R3V4L4"/>
<dbReference type="EMBL" id="FTPD01000010">
    <property type="protein sequence ID" value="SIT54821.1"/>
    <property type="molecule type" value="Genomic_DNA"/>
</dbReference>
<dbReference type="InterPro" id="IPR036249">
    <property type="entry name" value="Thioredoxin-like_sf"/>
</dbReference>
<sequence length="238" mass="25472">MSKQNAGLVAVIGFLVLALSVLGTLKRQPDRLTTCNGSEMNALLAADLRILIRQHRDALLNDLASPIAGNPQGDVPLVSFLDYNCPLCKEMDLILQQALKHDPNLRSVRKQLPVLGPASEFAARAALASRIQGKYEAFDRALFAFPGLVNQRTTLAVAARVGLDVEQLKRDMQGPAITDAIARDRALANELYITGTPALVVGDEVIAGVVEMAGLRSCIADVRTKAKVQSSTAAKSAF</sequence>
<name>A0A1R3V4L4_9HYPH</name>
<proteinExistence type="predicted"/>
<dbReference type="CDD" id="cd03023">
    <property type="entry name" value="DsbA_Com1_like"/>
    <property type="match status" value="1"/>
</dbReference>
<dbReference type="GO" id="GO:0016491">
    <property type="term" value="F:oxidoreductase activity"/>
    <property type="evidence" value="ECO:0007669"/>
    <property type="project" value="UniProtKB-KW"/>
</dbReference>
<keyword evidence="3" id="KW-1015">Disulfide bond</keyword>
<accession>A0A1R3V4L4</accession>
<dbReference type="Gene3D" id="3.40.30.10">
    <property type="entry name" value="Glutaredoxin"/>
    <property type="match status" value="1"/>
</dbReference>
<protein>
    <submittedName>
        <fullName evidence="6">DSBA oxidoreductase</fullName>
    </submittedName>
</protein>
<evidence type="ECO:0000259" key="5">
    <source>
        <dbReference type="Pfam" id="PF01323"/>
    </source>
</evidence>
<evidence type="ECO:0000256" key="3">
    <source>
        <dbReference type="ARBA" id="ARBA00023157"/>
    </source>
</evidence>
<dbReference type="Pfam" id="PF01323">
    <property type="entry name" value="DSBA"/>
    <property type="match status" value="1"/>
</dbReference>
<evidence type="ECO:0000256" key="4">
    <source>
        <dbReference type="ARBA" id="ARBA00023284"/>
    </source>
</evidence>
<dbReference type="RefSeq" id="WP_077376331.1">
    <property type="nucleotide sequence ID" value="NZ_FTPD01000010.1"/>
</dbReference>
<feature type="domain" description="DSBA-like thioredoxin" evidence="5">
    <location>
        <begin position="79"/>
        <end position="218"/>
    </location>
</feature>
<dbReference type="SUPFAM" id="SSF52833">
    <property type="entry name" value="Thioredoxin-like"/>
    <property type="match status" value="1"/>
</dbReference>
<evidence type="ECO:0000313" key="6">
    <source>
        <dbReference type="EMBL" id="SIT54821.1"/>
    </source>
</evidence>
<dbReference type="Proteomes" id="UP000188388">
    <property type="component" value="Unassembled WGS sequence"/>
</dbReference>
<evidence type="ECO:0000256" key="2">
    <source>
        <dbReference type="ARBA" id="ARBA00023002"/>
    </source>
</evidence>
<organism evidence="6 7">
    <name type="scientific">Mesorhizobium prunaredense</name>
    <dbReference type="NCBI Taxonomy" id="1631249"/>
    <lineage>
        <taxon>Bacteria</taxon>
        <taxon>Pseudomonadati</taxon>
        <taxon>Pseudomonadota</taxon>
        <taxon>Alphaproteobacteria</taxon>
        <taxon>Hyphomicrobiales</taxon>
        <taxon>Phyllobacteriaceae</taxon>
        <taxon>Mesorhizobium</taxon>
    </lineage>
</organism>
<keyword evidence="1" id="KW-0732">Signal</keyword>
<dbReference type="InterPro" id="IPR001853">
    <property type="entry name" value="DSBA-like_thioredoxin_dom"/>
</dbReference>
<dbReference type="STRING" id="1631249.BQ8794_180165"/>
<gene>
    <name evidence="6" type="ORF">BQ8794_180165</name>
</gene>
<evidence type="ECO:0000313" key="7">
    <source>
        <dbReference type="Proteomes" id="UP000188388"/>
    </source>
</evidence>
<keyword evidence="2" id="KW-0560">Oxidoreductase</keyword>
<keyword evidence="4" id="KW-0676">Redox-active center</keyword>
<reference evidence="7" key="1">
    <citation type="submission" date="2017-01" db="EMBL/GenBank/DDBJ databases">
        <authorList>
            <person name="Brunel B."/>
        </authorList>
    </citation>
    <scope>NUCLEOTIDE SEQUENCE [LARGE SCALE GENOMIC DNA]</scope>
</reference>
<evidence type="ECO:0000256" key="1">
    <source>
        <dbReference type="ARBA" id="ARBA00022729"/>
    </source>
</evidence>
<dbReference type="PANTHER" id="PTHR13887">
    <property type="entry name" value="GLUTATHIONE S-TRANSFERASE KAPPA"/>
    <property type="match status" value="1"/>
</dbReference>
<keyword evidence="7" id="KW-1185">Reference proteome</keyword>